<accession>A0ACB8FE30</accession>
<evidence type="ECO:0000313" key="2">
    <source>
        <dbReference type="Proteomes" id="UP000827872"/>
    </source>
</evidence>
<evidence type="ECO:0000313" key="1">
    <source>
        <dbReference type="EMBL" id="KAH8003501.1"/>
    </source>
</evidence>
<sequence>MQQAGEAARASAPRPEELSTPWFVVCSARSSLSAMKSSSWDGVGDGARRAIRRSVASGGSRDREELAGSGHGQRTKTFWLTPLATSRFKLFC</sequence>
<gene>
    <name evidence="1" type="ORF">K3G42_019365</name>
</gene>
<dbReference type="Proteomes" id="UP000827872">
    <property type="component" value="Linkage Group LG09"/>
</dbReference>
<protein>
    <submittedName>
        <fullName evidence="1">Uncharacterized protein</fullName>
    </submittedName>
</protein>
<comment type="caution">
    <text evidence="1">The sequence shown here is derived from an EMBL/GenBank/DDBJ whole genome shotgun (WGS) entry which is preliminary data.</text>
</comment>
<reference evidence="1" key="1">
    <citation type="submission" date="2021-08" db="EMBL/GenBank/DDBJ databases">
        <title>The first chromosome-level gecko genome reveals the dynamic sex chromosomes of Neotropical dwarf geckos (Sphaerodactylidae: Sphaerodactylus).</title>
        <authorList>
            <person name="Pinto B.J."/>
            <person name="Keating S.E."/>
            <person name="Gamble T."/>
        </authorList>
    </citation>
    <scope>NUCLEOTIDE SEQUENCE</scope>
    <source>
        <strain evidence="1">TG3544</strain>
    </source>
</reference>
<dbReference type="EMBL" id="CM037622">
    <property type="protein sequence ID" value="KAH8003501.1"/>
    <property type="molecule type" value="Genomic_DNA"/>
</dbReference>
<organism evidence="1 2">
    <name type="scientific">Sphaerodactylus townsendi</name>
    <dbReference type="NCBI Taxonomy" id="933632"/>
    <lineage>
        <taxon>Eukaryota</taxon>
        <taxon>Metazoa</taxon>
        <taxon>Chordata</taxon>
        <taxon>Craniata</taxon>
        <taxon>Vertebrata</taxon>
        <taxon>Euteleostomi</taxon>
        <taxon>Lepidosauria</taxon>
        <taxon>Squamata</taxon>
        <taxon>Bifurcata</taxon>
        <taxon>Gekkota</taxon>
        <taxon>Sphaerodactylidae</taxon>
        <taxon>Sphaerodactylus</taxon>
    </lineage>
</organism>
<name>A0ACB8FE30_9SAUR</name>
<proteinExistence type="predicted"/>
<keyword evidence="2" id="KW-1185">Reference proteome</keyword>